<reference evidence="1 2" key="1">
    <citation type="journal article" date="2018" name="Nat. Biotechnol.">
        <title>A standardized bacterial taxonomy based on genome phylogeny substantially revises the tree of life.</title>
        <authorList>
            <person name="Parks D.H."/>
            <person name="Chuvochina M."/>
            <person name="Waite D.W."/>
            <person name="Rinke C."/>
            <person name="Skarshewski A."/>
            <person name="Chaumeil P.A."/>
            <person name="Hugenholtz P."/>
        </authorList>
    </citation>
    <scope>NUCLEOTIDE SEQUENCE [LARGE SCALE GENOMIC DNA]</scope>
    <source>
        <strain evidence="1">UBA11621</strain>
    </source>
</reference>
<evidence type="ECO:0000313" key="1">
    <source>
        <dbReference type="EMBL" id="HBU51384.1"/>
    </source>
</evidence>
<dbReference type="Proteomes" id="UP000264779">
    <property type="component" value="Unassembled WGS sequence"/>
</dbReference>
<dbReference type="Pfam" id="PF14907">
    <property type="entry name" value="NTP_transf_5"/>
    <property type="match status" value="1"/>
</dbReference>
<gene>
    <name evidence="1" type="ORF">DEB45_08985</name>
</gene>
<accession>A0A358DYM7</accession>
<proteinExistence type="predicted"/>
<dbReference type="EMBL" id="DONK01000129">
    <property type="protein sequence ID" value="HBU51384.1"/>
    <property type="molecule type" value="Genomic_DNA"/>
</dbReference>
<evidence type="ECO:0008006" key="3">
    <source>
        <dbReference type="Google" id="ProtNLM"/>
    </source>
</evidence>
<sequence length="366" mass="41878">MSRRLVAQALPSLLAGKGVPNLTQSQWSTLMKVARNTGVLSMIAMRNHPYDKFPEPMLVENLTAAANHFAFFRRQVMREVHELARYAGQAGVHDITLLKGAAYIAAGYKAGNGRFCSDIDALVSKDSIPVLEKKLNLLGWFQSGLTSYDEKYYREWSHEIPPLKHVERKTVLDIHHNLIPVISNRAPDIRSFTRHKIHLFDNVYVLRPAAMVLHSAIHLFTGEEFQNGFRDLNDLYSLFDTFAEHDGFWQDLQSLAEETRFTRELYLAVSMVGYFYADGAPKELEQLASALYPGKLKARFYEWLFSRLLAPWSELIDAKRDIVFARWMGFLRGHYLKMPLPVLLMHTCHKIYVSAVESFSGVKAKP</sequence>
<evidence type="ECO:0000313" key="2">
    <source>
        <dbReference type="Proteomes" id="UP000264779"/>
    </source>
</evidence>
<dbReference type="InterPro" id="IPR039498">
    <property type="entry name" value="NTP_transf_5"/>
</dbReference>
<protein>
    <recommendedName>
        <fullName evidence="3">Nucleotidyltransferase family protein</fullName>
    </recommendedName>
</protein>
<organism evidence="1 2">
    <name type="scientific">Alteromonas australica</name>
    <dbReference type="NCBI Taxonomy" id="589873"/>
    <lineage>
        <taxon>Bacteria</taxon>
        <taxon>Pseudomonadati</taxon>
        <taxon>Pseudomonadota</taxon>
        <taxon>Gammaproteobacteria</taxon>
        <taxon>Alteromonadales</taxon>
        <taxon>Alteromonadaceae</taxon>
        <taxon>Alteromonas/Salinimonas group</taxon>
        <taxon>Alteromonas</taxon>
    </lineage>
</organism>
<dbReference type="AlphaFoldDB" id="A0A358DYM7"/>
<name>A0A358DYM7_9ALTE</name>
<comment type="caution">
    <text evidence="1">The sequence shown here is derived from an EMBL/GenBank/DDBJ whole genome shotgun (WGS) entry which is preliminary data.</text>
</comment>